<reference evidence="6 7" key="1">
    <citation type="journal article" date="2018" name="PLoS Pathog.">
        <title>Evolution of structural diversity of trichothecenes, a family of toxins produced by plant pathogenic and entomopathogenic fungi.</title>
        <authorList>
            <person name="Proctor R.H."/>
            <person name="McCormick S.P."/>
            <person name="Kim H.S."/>
            <person name="Cardoza R.E."/>
            <person name="Stanley A.M."/>
            <person name="Lindo L."/>
            <person name="Kelly A."/>
            <person name="Brown D.W."/>
            <person name="Lee T."/>
            <person name="Vaughan M.M."/>
            <person name="Alexander N.J."/>
            <person name="Busman M."/>
            <person name="Gutierrez S."/>
        </authorList>
    </citation>
    <scope>NUCLEOTIDE SEQUENCE [LARGE SCALE GENOMIC DNA]</scope>
    <source>
        <strain evidence="6 7">IBT 40837</strain>
    </source>
</reference>
<evidence type="ECO:0000259" key="5">
    <source>
        <dbReference type="SMART" id="SM00906"/>
    </source>
</evidence>
<dbReference type="EMBL" id="PXOA01000489">
    <property type="protein sequence ID" value="RFU74917.1"/>
    <property type="molecule type" value="Genomic_DNA"/>
</dbReference>
<keyword evidence="4" id="KW-1133">Transmembrane helix</keyword>
<comment type="subcellular location">
    <subcellularLocation>
        <location evidence="1">Nucleus</location>
    </subcellularLocation>
</comment>
<dbReference type="STRING" id="490622.A0A395NGF9"/>
<evidence type="ECO:0000256" key="2">
    <source>
        <dbReference type="ARBA" id="ARBA00023242"/>
    </source>
</evidence>
<proteinExistence type="predicted"/>
<feature type="compositionally biased region" description="Low complexity" evidence="3">
    <location>
        <begin position="48"/>
        <end position="63"/>
    </location>
</feature>
<dbReference type="OrthoDB" id="10263753at2759"/>
<dbReference type="GO" id="GO:0005634">
    <property type="term" value="C:nucleus"/>
    <property type="evidence" value="ECO:0007669"/>
    <property type="project" value="UniProtKB-SubCell"/>
</dbReference>
<feature type="region of interest" description="Disordered" evidence="3">
    <location>
        <begin position="46"/>
        <end position="68"/>
    </location>
</feature>
<feature type="domain" description="Xylanolytic transcriptional activator regulatory" evidence="5">
    <location>
        <begin position="266"/>
        <end position="348"/>
    </location>
</feature>
<dbReference type="PANTHER" id="PTHR31001:SF87">
    <property type="entry name" value="COL-21"/>
    <property type="match status" value="1"/>
</dbReference>
<dbReference type="SMART" id="SM00906">
    <property type="entry name" value="Fungal_trans"/>
    <property type="match status" value="1"/>
</dbReference>
<evidence type="ECO:0000313" key="7">
    <source>
        <dbReference type="Proteomes" id="UP000266272"/>
    </source>
</evidence>
<comment type="caution">
    <text evidence="6">The sequence shown here is derived from an EMBL/GenBank/DDBJ whole genome shotgun (WGS) entry which is preliminary data.</text>
</comment>
<evidence type="ECO:0000256" key="3">
    <source>
        <dbReference type="SAM" id="MobiDB-lite"/>
    </source>
</evidence>
<dbReference type="InterPro" id="IPR007219">
    <property type="entry name" value="XnlR_reg_dom"/>
</dbReference>
<evidence type="ECO:0000256" key="4">
    <source>
        <dbReference type="SAM" id="Phobius"/>
    </source>
</evidence>
<dbReference type="GO" id="GO:0006351">
    <property type="term" value="P:DNA-templated transcription"/>
    <property type="evidence" value="ECO:0007669"/>
    <property type="project" value="InterPro"/>
</dbReference>
<dbReference type="InterPro" id="IPR050613">
    <property type="entry name" value="Sec_Metabolite_Reg"/>
</dbReference>
<dbReference type="GO" id="GO:0003677">
    <property type="term" value="F:DNA binding"/>
    <property type="evidence" value="ECO:0007669"/>
    <property type="project" value="InterPro"/>
</dbReference>
<dbReference type="CDD" id="cd12148">
    <property type="entry name" value="fungal_TF_MHR"/>
    <property type="match status" value="1"/>
</dbReference>
<keyword evidence="4" id="KW-0812">Transmembrane</keyword>
<dbReference type="PANTHER" id="PTHR31001">
    <property type="entry name" value="UNCHARACTERIZED TRANSCRIPTIONAL REGULATORY PROTEIN"/>
    <property type="match status" value="1"/>
</dbReference>
<evidence type="ECO:0000256" key="1">
    <source>
        <dbReference type="ARBA" id="ARBA00004123"/>
    </source>
</evidence>
<dbReference type="GO" id="GO:0008270">
    <property type="term" value="F:zinc ion binding"/>
    <property type="evidence" value="ECO:0007669"/>
    <property type="project" value="InterPro"/>
</dbReference>
<name>A0A395NGF9_TRIAR</name>
<evidence type="ECO:0000313" key="6">
    <source>
        <dbReference type="EMBL" id="RFU74917.1"/>
    </source>
</evidence>
<keyword evidence="7" id="KW-1185">Reference proteome</keyword>
<dbReference type="Proteomes" id="UP000266272">
    <property type="component" value="Unassembled WGS sequence"/>
</dbReference>
<gene>
    <name evidence="6" type="ORF">TARUN_7335</name>
</gene>
<keyword evidence="4" id="KW-0472">Membrane</keyword>
<feature type="transmembrane region" description="Helical" evidence="4">
    <location>
        <begin position="495"/>
        <end position="515"/>
    </location>
</feature>
<dbReference type="AlphaFoldDB" id="A0A395NGF9"/>
<keyword evidence="2" id="KW-0539">Nucleus</keyword>
<sequence>MEVYAVKNDDCDGKLPCCDCKLRDRASGCRYADGVVPRQQGRISPYNSVTSSIHSPSSTTSIVATDPDSGKAPSISKLGYVRTGASTVDFLDRIDVSVDEAMNQLGTCRAADSNGDLWERYKPLIKELPPSAYIDSLVDYYFRRINWQYYALDESSFREQLHAWFQLDLRASTVEAFGTLSADTKAFPAVLFEVIATSMLLMMPKTEPNDLNNINGVTSEAMAVKYSESGMAILSLLGKRQISLTTVFADFLRVAFLKYLGQVTEAWHALGEAVKDAQEIGLHRANRDPKPCTDNIATVLKNQWNIQDRRRIWMLLSGWDIHTAVVLGRPAAIDNTIEPTLPVDAPIAGNRSAAPVLPRCVDDVPTPLTRAIWAYRIMDNLRRVQALEKEGSCPKGFSHVDRLDREIRQLDECIPSFFRRHNPDKKFDSLPECYWISSARATLLQLLSFNLIALHRPYIFTRSTSRSRALEACLDMLQAQRDHFDSIDENQYKTFFLFFGTFDAIVLIASIYLFFPDDHLDKVTEAMQHFQWSTERFEAMSSRNHLAKAAVLTLRTLLARLRRAVGWETCYSSTDAFTISPDTPYSHVQAQGMQTELGSSLYYSDTASSCTSTRSSPSWLKQALEQKSRGSQAASFDWSYIEPIFATSDLAYNSLTGSLDAKYYPSSALTSYLPRFSGDFGDNSIWSVLNQETHQEKTQNMYPGSYF</sequence>
<organism evidence="6 7">
    <name type="scientific">Trichoderma arundinaceum</name>
    <dbReference type="NCBI Taxonomy" id="490622"/>
    <lineage>
        <taxon>Eukaryota</taxon>
        <taxon>Fungi</taxon>
        <taxon>Dikarya</taxon>
        <taxon>Ascomycota</taxon>
        <taxon>Pezizomycotina</taxon>
        <taxon>Sordariomycetes</taxon>
        <taxon>Hypocreomycetidae</taxon>
        <taxon>Hypocreales</taxon>
        <taxon>Hypocreaceae</taxon>
        <taxon>Trichoderma</taxon>
    </lineage>
</organism>
<protein>
    <submittedName>
        <fullName evidence="6">Fungal specific transcription factor domain-containing</fullName>
    </submittedName>
</protein>
<accession>A0A395NGF9</accession>